<keyword evidence="1" id="KW-0175">Coiled coil</keyword>
<evidence type="ECO:0000313" key="3">
    <source>
        <dbReference type="Proteomes" id="UP000517916"/>
    </source>
</evidence>
<gene>
    <name evidence="2" type="ORF">BC739_001725</name>
</gene>
<keyword evidence="3" id="KW-1185">Reference proteome</keyword>
<proteinExistence type="predicted"/>
<feature type="coiled-coil region" evidence="1">
    <location>
        <begin position="84"/>
        <end position="111"/>
    </location>
</feature>
<evidence type="ECO:0000256" key="1">
    <source>
        <dbReference type="SAM" id="Coils"/>
    </source>
</evidence>
<reference evidence="2 3" key="1">
    <citation type="submission" date="2020-08" db="EMBL/GenBank/DDBJ databases">
        <title>Genomic Encyclopedia of Archaeal and Bacterial Type Strains, Phase II (KMG-II): from individual species to whole genera.</title>
        <authorList>
            <person name="Goeker M."/>
        </authorList>
    </citation>
    <scope>NUCLEOTIDE SEQUENCE [LARGE SCALE GENOMIC DNA]</scope>
    <source>
        <strain evidence="2 3">DSM 43850</strain>
    </source>
</reference>
<sequence length="131" mass="14772">MTGPNERDAIRVAMQRLLDGSPLTSDGALTVVSLAAGAGAKRHVLTHRHTDLKDEFYARVHLQGHVPRSEAKLREDLAEPQRRLAEAVEDRKNLRDTVERLTRVINVLTVENEALHTQQREQKQSTVVPLR</sequence>
<organism evidence="2 3">
    <name type="scientific">Kutzneria viridogrisea</name>
    <dbReference type="NCBI Taxonomy" id="47990"/>
    <lineage>
        <taxon>Bacteria</taxon>
        <taxon>Bacillati</taxon>
        <taxon>Actinomycetota</taxon>
        <taxon>Actinomycetes</taxon>
        <taxon>Pseudonocardiales</taxon>
        <taxon>Pseudonocardiaceae</taxon>
        <taxon>Kutzneria</taxon>
    </lineage>
</organism>
<dbReference type="Proteomes" id="UP000517916">
    <property type="component" value="Unassembled WGS sequence"/>
</dbReference>
<name>A0ABR6BCD0_9PSEU</name>
<dbReference type="EMBL" id="JACJID010000001">
    <property type="protein sequence ID" value="MBA8924528.1"/>
    <property type="molecule type" value="Genomic_DNA"/>
</dbReference>
<dbReference type="RefSeq" id="WP_318296064.1">
    <property type="nucleotide sequence ID" value="NZ_BAAABQ010000001.1"/>
</dbReference>
<evidence type="ECO:0000313" key="2">
    <source>
        <dbReference type="EMBL" id="MBA8924528.1"/>
    </source>
</evidence>
<comment type="caution">
    <text evidence="2">The sequence shown here is derived from an EMBL/GenBank/DDBJ whole genome shotgun (WGS) entry which is preliminary data.</text>
</comment>
<protein>
    <submittedName>
        <fullName evidence="2">Septal ring factor EnvC (AmiA/AmiB activator)</fullName>
    </submittedName>
</protein>
<accession>A0ABR6BCD0</accession>